<comment type="caution">
    <text evidence="1">The sequence shown here is derived from an EMBL/GenBank/DDBJ whole genome shotgun (WGS) entry which is preliminary data.</text>
</comment>
<organism evidence="1 2">
    <name type="scientific">Streptomyces katrae</name>
    <dbReference type="NCBI Taxonomy" id="68223"/>
    <lineage>
        <taxon>Bacteria</taxon>
        <taxon>Bacillati</taxon>
        <taxon>Actinomycetota</taxon>
        <taxon>Actinomycetes</taxon>
        <taxon>Kitasatosporales</taxon>
        <taxon>Streptomycetaceae</taxon>
        <taxon>Streptomyces</taxon>
    </lineage>
</organism>
<evidence type="ECO:0000313" key="1">
    <source>
        <dbReference type="EMBL" id="MDK9496827.1"/>
    </source>
</evidence>
<dbReference type="EMBL" id="JASITI010000015">
    <property type="protein sequence ID" value="MDK9496827.1"/>
    <property type="molecule type" value="Genomic_DNA"/>
</dbReference>
<gene>
    <name evidence="1" type="ORF">QEZ40_001455</name>
</gene>
<reference evidence="1 2" key="1">
    <citation type="submission" date="2023-05" db="EMBL/GenBank/DDBJ databases">
        <title>Sequencing and Assembly of Streptomyces sp. NP73.</title>
        <authorList>
            <person name="Konwar A.N."/>
            <person name="Saikia K."/>
            <person name="Thakur D."/>
        </authorList>
    </citation>
    <scope>NUCLEOTIDE SEQUENCE [LARGE SCALE GENOMIC DNA]</scope>
    <source>
        <strain evidence="1 2">NP73</strain>
    </source>
</reference>
<sequence>MTWTSDKRGKAGGGVLLALLGAGIPALVGAALHGNTGEPYRETRLHFAAQRPDGREPVAKGEFTRFLDREVTPAFPEGLTFSDAYGQWSGDDGAVIREPGYEVVLLYPRTEADERGTRVERIRRQYEKQFRQHAVRRVDDEVQAGF</sequence>
<dbReference type="InterPro" id="IPR021957">
    <property type="entry name" value="DUF3574"/>
</dbReference>
<dbReference type="Pfam" id="PF12098">
    <property type="entry name" value="DUF3574"/>
    <property type="match status" value="1"/>
</dbReference>
<evidence type="ECO:0000313" key="2">
    <source>
        <dbReference type="Proteomes" id="UP001223390"/>
    </source>
</evidence>
<accession>A0ABT7GT82</accession>
<keyword evidence="2" id="KW-1185">Reference proteome</keyword>
<proteinExistence type="predicted"/>
<protein>
    <submittedName>
        <fullName evidence="1">DUF3574 domain-containing protein</fullName>
    </submittedName>
</protein>
<dbReference type="Proteomes" id="UP001223390">
    <property type="component" value="Unassembled WGS sequence"/>
</dbReference>
<name>A0ABT7GT82_9ACTN</name>
<dbReference type="RefSeq" id="WP_285342456.1">
    <property type="nucleotide sequence ID" value="NZ_JASITI010000015.1"/>
</dbReference>